<dbReference type="Proteomes" id="UP000000305">
    <property type="component" value="Unassembled WGS sequence"/>
</dbReference>
<evidence type="ECO:0000313" key="1">
    <source>
        <dbReference type="EMBL" id="EFX76201.1"/>
    </source>
</evidence>
<evidence type="ECO:0000313" key="2">
    <source>
        <dbReference type="Proteomes" id="UP000000305"/>
    </source>
</evidence>
<accession>E9GWE4</accession>
<name>E9GWE4_DAPPU</name>
<reference evidence="1 2" key="1">
    <citation type="journal article" date="2011" name="Science">
        <title>The ecoresponsive genome of Daphnia pulex.</title>
        <authorList>
            <person name="Colbourne J.K."/>
            <person name="Pfrender M.E."/>
            <person name="Gilbert D."/>
            <person name="Thomas W.K."/>
            <person name="Tucker A."/>
            <person name="Oakley T.H."/>
            <person name="Tokishita S."/>
            <person name="Aerts A."/>
            <person name="Arnold G.J."/>
            <person name="Basu M.K."/>
            <person name="Bauer D.J."/>
            <person name="Caceres C.E."/>
            <person name="Carmel L."/>
            <person name="Casola C."/>
            <person name="Choi J.H."/>
            <person name="Detter J.C."/>
            <person name="Dong Q."/>
            <person name="Dusheyko S."/>
            <person name="Eads B.D."/>
            <person name="Frohlich T."/>
            <person name="Geiler-Samerotte K.A."/>
            <person name="Gerlach D."/>
            <person name="Hatcher P."/>
            <person name="Jogdeo S."/>
            <person name="Krijgsveld J."/>
            <person name="Kriventseva E.V."/>
            <person name="Kultz D."/>
            <person name="Laforsch C."/>
            <person name="Lindquist E."/>
            <person name="Lopez J."/>
            <person name="Manak J.R."/>
            <person name="Muller J."/>
            <person name="Pangilinan J."/>
            <person name="Patwardhan R.P."/>
            <person name="Pitluck S."/>
            <person name="Pritham E.J."/>
            <person name="Rechtsteiner A."/>
            <person name="Rho M."/>
            <person name="Rogozin I.B."/>
            <person name="Sakarya O."/>
            <person name="Salamov A."/>
            <person name="Schaack S."/>
            <person name="Shapiro H."/>
            <person name="Shiga Y."/>
            <person name="Skalitzky C."/>
            <person name="Smith Z."/>
            <person name="Souvorov A."/>
            <person name="Sung W."/>
            <person name="Tang Z."/>
            <person name="Tsuchiya D."/>
            <person name="Tu H."/>
            <person name="Vos H."/>
            <person name="Wang M."/>
            <person name="Wolf Y.I."/>
            <person name="Yamagata H."/>
            <person name="Yamada T."/>
            <person name="Ye Y."/>
            <person name="Shaw J.R."/>
            <person name="Andrews J."/>
            <person name="Crease T.J."/>
            <person name="Tang H."/>
            <person name="Lucas S.M."/>
            <person name="Robertson H.M."/>
            <person name="Bork P."/>
            <person name="Koonin E.V."/>
            <person name="Zdobnov E.M."/>
            <person name="Grigoriev I.V."/>
            <person name="Lynch M."/>
            <person name="Boore J.L."/>
        </authorList>
    </citation>
    <scope>NUCLEOTIDE SEQUENCE [LARGE SCALE GENOMIC DNA]</scope>
</reference>
<dbReference type="KEGG" id="dpx:DAPPUDRAFT_249315"/>
<dbReference type="AlphaFoldDB" id="E9GWE4"/>
<proteinExistence type="predicted"/>
<gene>
    <name evidence="1" type="ORF">DAPPUDRAFT_249315</name>
</gene>
<dbReference type="EMBL" id="GL732570">
    <property type="protein sequence ID" value="EFX76201.1"/>
    <property type="molecule type" value="Genomic_DNA"/>
</dbReference>
<keyword evidence="2" id="KW-1185">Reference proteome</keyword>
<organism evidence="1 2">
    <name type="scientific">Daphnia pulex</name>
    <name type="common">Water flea</name>
    <dbReference type="NCBI Taxonomy" id="6669"/>
    <lineage>
        <taxon>Eukaryota</taxon>
        <taxon>Metazoa</taxon>
        <taxon>Ecdysozoa</taxon>
        <taxon>Arthropoda</taxon>
        <taxon>Crustacea</taxon>
        <taxon>Branchiopoda</taxon>
        <taxon>Diplostraca</taxon>
        <taxon>Cladocera</taxon>
        <taxon>Anomopoda</taxon>
        <taxon>Daphniidae</taxon>
        <taxon>Daphnia</taxon>
    </lineage>
</organism>
<dbReference type="HOGENOM" id="CLU_2815046_0_0_1"/>
<sequence length="67" mass="8132">MCFTTLPYTKPLLNVKVYHNQAANAKRETILCLLITHKRDWCQMDAFRFKCLSPFPKRFTWYRISKF</sequence>
<dbReference type="InParanoid" id="E9GWE4"/>
<protein>
    <submittedName>
        <fullName evidence="1">Uncharacterized protein</fullName>
    </submittedName>
</protein>